<dbReference type="EMBL" id="ML145096">
    <property type="protein sequence ID" value="TBU61746.1"/>
    <property type="molecule type" value="Genomic_DNA"/>
</dbReference>
<dbReference type="AlphaFoldDB" id="A0A4Q9Q4A8"/>
<accession>A0A4Q9Q4A8</accession>
<keyword evidence="2" id="KW-1185">Reference proteome</keyword>
<sequence length="175" mass="20705">MNMQIERELTKPILQPHTFVHTDKHRDQLDPRSSMWLSRMPVTWFNSFIRSPEYWFLASFSTFSLRTIKLCTWIRPRALWKRSSSVGLCSHLRPGDPSDPTGATIPRASIWTMRLLIALWRSWLLAVGQRTWRWDRGGRRRSDQWNGGGPRRMEFSVFCTYETPACICRRYIGVE</sequence>
<proteinExistence type="predicted"/>
<gene>
    <name evidence="1" type="ORF">BD310DRAFT_143965</name>
</gene>
<evidence type="ECO:0000313" key="2">
    <source>
        <dbReference type="Proteomes" id="UP000292082"/>
    </source>
</evidence>
<name>A0A4Q9Q4A8_9APHY</name>
<reference evidence="1 2" key="1">
    <citation type="submission" date="2019-01" db="EMBL/GenBank/DDBJ databases">
        <title>Draft genome sequences of three monokaryotic isolates of the white-rot basidiomycete fungus Dichomitus squalens.</title>
        <authorList>
            <consortium name="DOE Joint Genome Institute"/>
            <person name="Lopez S.C."/>
            <person name="Andreopoulos B."/>
            <person name="Pangilinan J."/>
            <person name="Lipzen A."/>
            <person name="Riley R."/>
            <person name="Ahrendt S."/>
            <person name="Ng V."/>
            <person name="Barry K."/>
            <person name="Daum C."/>
            <person name="Grigoriev I.V."/>
            <person name="Hilden K.S."/>
            <person name="Makela M.R."/>
            <person name="de Vries R.P."/>
        </authorList>
    </citation>
    <scope>NUCLEOTIDE SEQUENCE [LARGE SCALE GENOMIC DNA]</scope>
    <source>
        <strain evidence="1 2">CBS 464.89</strain>
    </source>
</reference>
<organism evidence="1 2">
    <name type="scientific">Dichomitus squalens</name>
    <dbReference type="NCBI Taxonomy" id="114155"/>
    <lineage>
        <taxon>Eukaryota</taxon>
        <taxon>Fungi</taxon>
        <taxon>Dikarya</taxon>
        <taxon>Basidiomycota</taxon>
        <taxon>Agaricomycotina</taxon>
        <taxon>Agaricomycetes</taxon>
        <taxon>Polyporales</taxon>
        <taxon>Polyporaceae</taxon>
        <taxon>Dichomitus</taxon>
    </lineage>
</organism>
<evidence type="ECO:0000313" key="1">
    <source>
        <dbReference type="EMBL" id="TBU61746.1"/>
    </source>
</evidence>
<protein>
    <submittedName>
        <fullName evidence="1">Uncharacterized protein</fullName>
    </submittedName>
</protein>
<dbReference type="Proteomes" id="UP000292082">
    <property type="component" value="Unassembled WGS sequence"/>
</dbReference>